<keyword evidence="5" id="KW-1185">Reference proteome</keyword>
<evidence type="ECO:0000256" key="2">
    <source>
        <dbReference type="SAM" id="Phobius"/>
    </source>
</evidence>
<evidence type="ECO:0000256" key="1">
    <source>
        <dbReference type="PROSITE-ProRule" id="PRU00169"/>
    </source>
</evidence>
<dbReference type="SMART" id="SM00448">
    <property type="entry name" value="REC"/>
    <property type="match status" value="1"/>
</dbReference>
<gene>
    <name evidence="4" type="ORF">PVK37_20080</name>
</gene>
<dbReference type="EMBL" id="CP118615">
    <property type="protein sequence ID" value="WDZ82765.1"/>
    <property type="molecule type" value="Genomic_DNA"/>
</dbReference>
<reference evidence="4 5" key="1">
    <citation type="submission" date="2023-02" db="EMBL/GenBank/DDBJ databases">
        <authorList>
            <person name="Mo P."/>
        </authorList>
    </citation>
    <scope>NUCLEOTIDE SEQUENCE [LARGE SCALE GENOMIC DNA]</scope>
    <source>
        <strain evidence="4 5">HUAS 3</strain>
    </source>
</reference>
<dbReference type="InterPro" id="IPR011006">
    <property type="entry name" value="CheY-like_superfamily"/>
</dbReference>
<keyword evidence="2" id="KW-0472">Membrane</keyword>
<feature type="domain" description="Response regulatory" evidence="3">
    <location>
        <begin position="95"/>
        <end position="205"/>
    </location>
</feature>
<dbReference type="InterPro" id="IPR001789">
    <property type="entry name" value="Sig_transdc_resp-reg_receiver"/>
</dbReference>
<dbReference type="PROSITE" id="PS50110">
    <property type="entry name" value="RESPONSE_REGULATORY"/>
    <property type="match status" value="1"/>
</dbReference>
<dbReference type="RefSeq" id="WP_275029091.1">
    <property type="nucleotide sequence ID" value="NZ_CP118615.1"/>
</dbReference>
<dbReference type="Pfam" id="PF00072">
    <property type="entry name" value="Response_reg"/>
    <property type="match status" value="1"/>
</dbReference>
<feature type="modified residue" description="4-aspartylphosphate" evidence="1">
    <location>
        <position position="144"/>
    </location>
</feature>
<accession>A0ABY7ZII5</accession>
<dbReference type="Proteomes" id="UP001219605">
    <property type="component" value="Chromosome"/>
</dbReference>
<protein>
    <submittedName>
        <fullName evidence="4">Response regulator</fullName>
    </submittedName>
</protein>
<feature type="transmembrane region" description="Helical" evidence="2">
    <location>
        <begin position="6"/>
        <end position="29"/>
    </location>
</feature>
<evidence type="ECO:0000259" key="3">
    <source>
        <dbReference type="PROSITE" id="PS50110"/>
    </source>
</evidence>
<evidence type="ECO:0000313" key="4">
    <source>
        <dbReference type="EMBL" id="WDZ82765.1"/>
    </source>
</evidence>
<organism evidence="4 5">
    <name type="scientific">Micromonospora cathayae</name>
    <dbReference type="NCBI Taxonomy" id="3028804"/>
    <lineage>
        <taxon>Bacteria</taxon>
        <taxon>Bacillati</taxon>
        <taxon>Actinomycetota</taxon>
        <taxon>Actinomycetes</taxon>
        <taxon>Micromonosporales</taxon>
        <taxon>Micromonosporaceae</taxon>
        <taxon>Micromonospora</taxon>
    </lineage>
</organism>
<evidence type="ECO:0000313" key="5">
    <source>
        <dbReference type="Proteomes" id="UP001219605"/>
    </source>
</evidence>
<dbReference type="CDD" id="cd00156">
    <property type="entry name" value="REC"/>
    <property type="match status" value="1"/>
</dbReference>
<keyword evidence="1" id="KW-0597">Phosphoprotein</keyword>
<proteinExistence type="predicted"/>
<dbReference type="SUPFAM" id="SSF52172">
    <property type="entry name" value="CheY-like"/>
    <property type="match status" value="1"/>
</dbReference>
<dbReference type="Gene3D" id="3.40.50.2300">
    <property type="match status" value="1"/>
</dbReference>
<keyword evidence="2" id="KW-0812">Transmembrane</keyword>
<sequence>MPEAAWLKLIGVLPGLLWVVFATVVFFTLRSGLVGQLDRLTALRTPFGEADFAAGLALLEEAEQRAGTSAPLSPQQRRAVVNRLDHAAACLKDGRLLWVDDNPAFNQPIVRLLERSGMTVDLARSTEEALTRIDRHGYDLLITDVRRGDDDQAGIRLVTEVARRRPALPIVIFTAGFDPRRGVDPAVFAYTTDVDEVVHYVIDIMERLRFGSRFSRAS</sequence>
<keyword evidence="2" id="KW-1133">Transmembrane helix</keyword>
<name>A0ABY7ZII5_9ACTN</name>